<dbReference type="GO" id="GO:0016301">
    <property type="term" value="F:kinase activity"/>
    <property type="evidence" value="ECO:0007669"/>
    <property type="project" value="UniProtKB-KW"/>
</dbReference>
<dbReference type="InterPro" id="IPR050428">
    <property type="entry name" value="TCS_sensor_his_kinase"/>
</dbReference>
<dbReference type="EMBL" id="JBITYG010000010">
    <property type="protein sequence ID" value="MFI9104763.1"/>
    <property type="molecule type" value="Genomic_DNA"/>
</dbReference>
<feature type="compositionally biased region" description="Basic and acidic residues" evidence="11">
    <location>
        <begin position="279"/>
        <end position="288"/>
    </location>
</feature>
<keyword evidence="4" id="KW-0597">Phosphoprotein</keyword>
<dbReference type="SMART" id="SM00304">
    <property type="entry name" value="HAMP"/>
    <property type="match status" value="1"/>
</dbReference>
<evidence type="ECO:0000256" key="4">
    <source>
        <dbReference type="ARBA" id="ARBA00022553"/>
    </source>
</evidence>
<dbReference type="CDD" id="cd00075">
    <property type="entry name" value="HATPase"/>
    <property type="match status" value="1"/>
</dbReference>
<keyword evidence="16" id="KW-1185">Reference proteome</keyword>
<dbReference type="PRINTS" id="PR00344">
    <property type="entry name" value="BCTRLSENSOR"/>
</dbReference>
<feature type="region of interest" description="Disordered" evidence="11">
    <location>
        <begin position="254"/>
        <end position="288"/>
    </location>
</feature>
<gene>
    <name evidence="15" type="ORF">ACIGXA_30040</name>
</gene>
<dbReference type="Pfam" id="PF02518">
    <property type="entry name" value="HATPase_c"/>
    <property type="match status" value="1"/>
</dbReference>
<evidence type="ECO:0000256" key="10">
    <source>
        <dbReference type="ARBA" id="ARBA00023136"/>
    </source>
</evidence>
<evidence type="ECO:0000256" key="2">
    <source>
        <dbReference type="ARBA" id="ARBA00004236"/>
    </source>
</evidence>
<sequence>MAREPRPARGKVPFRRSLLGRLLFSFVLVATCSVAATTWLAVQTTSGSIQQEQSRYLANDALIYGKLAQYAATHANWDAVAPTVRQLAATTQRRIAVTTQDRRPVADSAPAGSPLPQTQSAALDPLHVDATMVPGATAGDIDPRAVGPFRLFPGERNHLHDLARRSVSCLADYMIAGEIADGPSGRPHIKVVGGDPSDVLDESCGGRRLAAPTATETSALADLNSRLKKCLTTENLPPLELNPDLTWGRTGAMAAQEPTPVPTPNDVRTPRAVPTPAVRDPKSGGITERKTADCVDTARRDQLREFVAPAAYLFVTDPSGATTPGFALSRSNTLRVAGVAGLVLALAAAVTLLLAARLIRPLRALTDAAQRMRDGDDSARVTVATGDEIGRLSAAFNDMSQERQRLAEQRKAMVSDVAHELRTPVSNIRGWLEAVEDGIAEPDDALNSSLLEEALQLQHIIDDLQDLAAADAGTLRVHPEAVRLGDILEQVAAAHRARAASAGVALTVTPGDLGLQADPVRLRQAVGNLVSNAIRHTPPGGSVSLRGYADDDRVVIDITDTGTGIASDDLPHVFDRFWRAEKSRNRQTGGSGLGLAIVRQLAESHGGTATATSPGRGHGSTFTLRLSGEA</sequence>
<evidence type="ECO:0000259" key="13">
    <source>
        <dbReference type="PROSITE" id="PS50109"/>
    </source>
</evidence>
<dbReference type="PROSITE" id="PS50885">
    <property type="entry name" value="HAMP"/>
    <property type="match status" value="1"/>
</dbReference>
<dbReference type="InterPro" id="IPR005467">
    <property type="entry name" value="His_kinase_dom"/>
</dbReference>
<dbReference type="SUPFAM" id="SSF55874">
    <property type="entry name" value="ATPase domain of HSP90 chaperone/DNA topoisomerase II/histidine kinase"/>
    <property type="match status" value="1"/>
</dbReference>
<dbReference type="SUPFAM" id="SSF47384">
    <property type="entry name" value="Homodimeric domain of signal transducing histidine kinase"/>
    <property type="match status" value="1"/>
</dbReference>
<dbReference type="SUPFAM" id="SSF158472">
    <property type="entry name" value="HAMP domain-like"/>
    <property type="match status" value="1"/>
</dbReference>
<dbReference type="CDD" id="cd00082">
    <property type="entry name" value="HisKA"/>
    <property type="match status" value="1"/>
</dbReference>
<comment type="catalytic activity">
    <reaction evidence="1">
        <text>ATP + protein L-histidine = ADP + protein N-phospho-L-histidine.</text>
        <dbReference type="EC" id="2.7.13.3"/>
    </reaction>
</comment>
<comment type="caution">
    <text evidence="15">The sequence shown here is derived from an EMBL/GenBank/DDBJ whole genome shotgun (WGS) entry which is preliminary data.</text>
</comment>
<dbReference type="Pfam" id="PF00672">
    <property type="entry name" value="HAMP"/>
    <property type="match status" value="1"/>
</dbReference>
<dbReference type="PANTHER" id="PTHR45436:SF5">
    <property type="entry name" value="SENSOR HISTIDINE KINASE TRCS"/>
    <property type="match status" value="1"/>
</dbReference>
<reference evidence="15 16" key="1">
    <citation type="submission" date="2024-10" db="EMBL/GenBank/DDBJ databases">
        <title>The Natural Products Discovery Center: Release of the First 8490 Sequenced Strains for Exploring Actinobacteria Biosynthetic Diversity.</title>
        <authorList>
            <person name="Kalkreuter E."/>
            <person name="Kautsar S.A."/>
            <person name="Yang D."/>
            <person name="Bader C.D."/>
            <person name="Teijaro C.N."/>
            <person name="Fluegel L."/>
            <person name="Davis C.M."/>
            <person name="Simpson J.R."/>
            <person name="Lauterbach L."/>
            <person name="Steele A.D."/>
            <person name="Gui C."/>
            <person name="Meng S."/>
            <person name="Li G."/>
            <person name="Viehrig K."/>
            <person name="Ye F."/>
            <person name="Su P."/>
            <person name="Kiefer A.F."/>
            <person name="Nichols A."/>
            <person name="Cepeda A.J."/>
            <person name="Yan W."/>
            <person name="Fan B."/>
            <person name="Jiang Y."/>
            <person name="Adhikari A."/>
            <person name="Zheng C.-J."/>
            <person name="Schuster L."/>
            <person name="Cowan T.M."/>
            <person name="Smanski M.J."/>
            <person name="Chevrette M.G."/>
            <person name="De Carvalho L.P.S."/>
            <person name="Shen B."/>
        </authorList>
    </citation>
    <scope>NUCLEOTIDE SEQUENCE [LARGE SCALE GENOMIC DNA]</scope>
    <source>
        <strain evidence="15 16">NPDC053399</strain>
    </source>
</reference>
<evidence type="ECO:0000259" key="14">
    <source>
        <dbReference type="PROSITE" id="PS50885"/>
    </source>
</evidence>
<dbReference type="InterPro" id="IPR004358">
    <property type="entry name" value="Sig_transdc_His_kin-like_C"/>
</dbReference>
<feature type="domain" description="HAMP" evidence="14">
    <location>
        <begin position="356"/>
        <end position="408"/>
    </location>
</feature>
<accession>A0ABW8CF97</accession>
<dbReference type="SMART" id="SM00388">
    <property type="entry name" value="HisKA"/>
    <property type="match status" value="1"/>
</dbReference>
<proteinExistence type="predicted"/>
<keyword evidence="5" id="KW-0808">Transferase</keyword>
<dbReference type="Proteomes" id="UP001614394">
    <property type="component" value="Unassembled WGS sequence"/>
</dbReference>
<dbReference type="InterPro" id="IPR036890">
    <property type="entry name" value="HATPase_C_sf"/>
</dbReference>
<evidence type="ECO:0000256" key="3">
    <source>
        <dbReference type="ARBA" id="ARBA00012438"/>
    </source>
</evidence>
<dbReference type="RefSeq" id="WP_399655382.1">
    <property type="nucleotide sequence ID" value="NZ_JBITYG010000010.1"/>
</dbReference>
<dbReference type="InterPro" id="IPR003661">
    <property type="entry name" value="HisK_dim/P_dom"/>
</dbReference>
<keyword evidence="8 12" id="KW-1133">Transmembrane helix</keyword>
<dbReference type="PANTHER" id="PTHR45436">
    <property type="entry name" value="SENSOR HISTIDINE KINASE YKOH"/>
    <property type="match status" value="1"/>
</dbReference>
<evidence type="ECO:0000256" key="12">
    <source>
        <dbReference type="SAM" id="Phobius"/>
    </source>
</evidence>
<organism evidence="15 16">
    <name type="scientific">Streptomyces fildesensis</name>
    <dbReference type="NCBI Taxonomy" id="375757"/>
    <lineage>
        <taxon>Bacteria</taxon>
        <taxon>Bacillati</taxon>
        <taxon>Actinomycetota</taxon>
        <taxon>Actinomycetes</taxon>
        <taxon>Kitasatosporales</taxon>
        <taxon>Streptomycetaceae</taxon>
        <taxon>Streptomyces</taxon>
    </lineage>
</organism>
<feature type="transmembrane region" description="Helical" evidence="12">
    <location>
        <begin position="21"/>
        <end position="42"/>
    </location>
</feature>
<evidence type="ECO:0000313" key="15">
    <source>
        <dbReference type="EMBL" id="MFI9104763.1"/>
    </source>
</evidence>
<evidence type="ECO:0000256" key="5">
    <source>
        <dbReference type="ARBA" id="ARBA00022679"/>
    </source>
</evidence>
<dbReference type="CDD" id="cd06225">
    <property type="entry name" value="HAMP"/>
    <property type="match status" value="1"/>
</dbReference>
<keyword evidence="6 12" id="KW-0812">Transmembrane</keyword>
<dbReference type="Gene3D" id="3.30.565.10">
    <property type="entry name" value="Histidine kinase-like ATPase, C-terminal domain"/>
    <property type="match status" value="1"/>
</dbReference>
<dbReference type="Gene3D" id="6.10.340.10">
    <property type="match status" value="1"/>
</dbReference>
<feature type="transmembrane region" description="Helical" evidence="12">
    <location>
        <begin position="336"/>
        <end position="356"/>
    </location>
</feature>
<dbReference type="PROSITE" id="PS50109">
    <property type="entry name" value="HIS_KIN"/>
    <property type="match status" value="1"/>
</dbReference>
<dbReference type="Pfam" id="PF00512">
    <property type="entry name" value="HisKA"/>
    <property type="match status" value="1"/>
</dbReference>
<protein>
    <recommendedName>
        <fullName evidence="3">histidine kinase</fullName>
        <ecNumber evidence="3">2.7.13.3</ecNumber>
    </recommendedName>
</protein>
<dbReference type="Gene3D" id="1.10.287.130">
    <property type="match status" value="1"/>
</dbReference>
<evidence type="ECO:0000256" key="11">
    <source>
        <dbReference type="SAM" id="MobiDB-lite"/>
    </source>
</evidence>
<dbReference type="InterPro" id="IPR036097">
    <property type="entry name" value="HisK_dim/P_sf"/>
</dbReference>
<feature type="region of interest" description="Disordered" evidence="11">
    <location>
        <begin position="95"/>
        <end position="124"/>
    </location>
</feature>
<dbReference type="SMART" id="SM00387">
    <property type="entry name" value="HATPase_c"/>
    <property type="match status" value="1"/>
</dbReference>
<dbReference type="EC" id="2.7.13.3" evidence="3"/>
<evidence type="ECO:0000313" key="16">
    <source>
        <dbReference type="Proteomes" id="UP001614394"/>
    </source>
</evidence>
<evidence type="ECO:0000256" key="1">
    <source>
        <dbReference type="ARBA" id="ARBA00000085"/>
    </source>
</evidence>
<comment type="subcellular location">
    <subcellularLocation>
        <location evidence="2">Cell membrane</location>
    </subcellularLocation>
</comment>
<keyword evidence="7 15" id="KW-0418">Kinase</keyword>
<dbReference type="InterPro" id="IPR003660">
    <property type="entry name" value="HAMP_dom"/>
</dbReference>
<keyword evidence="9" id="KW-0902">Two-component regulatory system</keyword>
<feature type="domain" description="Histidine kinase" evidence="13">
    <location>
        <begin position="416"/>
        <end position="630"/>
    </location>
</feature>
<evidence type="ECO:0000256" key="8">
    <source>
        <dbReference type="ARBA" id="ARBA00022989"/>
    </source>
</evidence>
<dbReference type="InterPro" id="IPR003594">
    <property type="entry name" value="HATPase_dom"/>
</dbReference>
<evidence type="ECO:0000256" key="6">
    <source>
        <dbReference type="ARBA" id="ARBA00022692"/>
    </source>
</evidence>
<name>A0ABW8CF97_9ACTN</name>
<keyword evidence="10 12" id="KW-0472">Membrane</keyword>
<evidence type="ECO:0000256" key="9">
    <source>
        <dbReference type="ARBA" id="ARBA00023012"/>
    </source>
</evidence>
<evidence type="ECO:0000256" key="7">
    <source>
        <dbReference type="ARBA" id="ARBA00022777"/>
    </source>
</evidence>